<feature type="domain" description="HicB-like antitoxin of toxin-antitoxin system" evidence="1">
    <location>
        <begin position="13"/>
        <end position="71"/>
    </location>
</feature>
<dbReference type="InterPro" id="IPR035069">
    <property type="entry name" value="TTHA1013/TTHA0281-like"/>
</dbReference>
<dbReference type="OrthoDB" id="5419659at2"/>
<evidence type="ECO:0000259" key="1">
    <source>
        <dbReference type="Pfam" id="PF15919"/>
    </source>
</evidence>
<protein>
    <submittedName>
        <fullName evidence="2">Predicted nuclease of the RNAse H fold, HicB family</fullName>
    </submittedName>
</protein>
<keyword evidence="3" id="KW-1185">Reference proteome</keyword>
<dbReference type="InterPro" id="IPR031807">
    <property type="entry name" value="HicB-like"/>
</dbReference>
<dbReference type="EMBL" id="FQUG01000005">
    <property type="protein sequence ID" value="SHE88895.1"/>
    <property type="molecule type" value="Genomic_DNA"/>
</dbReference>
<reference evidence="2 3" key="1">
    <citation type="submission" date="2016-11" db="EMBL/GenBank/DDBJ databases">
        <authorList>
            <person name="Jaros S."/>
            <person name="Januszkiewicz K."/>
            <person name="Wedrychowicz H."/>
        </authorList>
    </citation>
    <scope>NUCLEOTIDE SEQUENCE [LARGE SCALE GENOMIC DNA]</scope>
    <source>
        <strain evidence="2 3">DSM 10502</strain>
    </source>
</reference>
<name>A0A1M4X623_9FIRM</name>
<accession>A0A1M4X623</accession>
<dbReference type="Proteomes" id="UP000184404">
    <property type="component" value="Unassembled WGS sequence"/>
</dbReference>
<evidence type="ECO:0000313" key="3">
    <source>
        <dbReference type="Proteomes" id="UP000184404"/>
    </source>
</evidence>
<dbReference type="Gene3D" id="3.30.160.250">
    <property type="match status" value="1"/>
</dbReference>
<dbReference type="RefSeq" id="WP_072935442.1">
    <property type="nucleotide sequence ID" value="NZ_FQUG01000005.1"/>
</dbReference>
<dbReference type="AlphaFoldDB" id="A0A1M4X623"/>
<gene>
    <name evidence="2" type="ORF">SAMN02745190_01360</name>
</gene>
<evidence type="ECO:0000313" key="2">
    <source>
        <dbReference type="EMBL" id="SHE88895.1"/>
    </source>
</evidence>
<organism evidence="2 3">
    <name type="scientific">Schwartzia succinivorans DSM 10502</name>
    <dbReference type="NCBI Taxonomy" id="1123243"/>
    <lineage>
        <taxon>Bacteria</taxon>
        <taxon>Bacillati</taxon>
        <taxon>Bacillota</taxon>
        <taxon>Negativicutes</taxon>
        <taxon>Selenomonadales</taxon>
        <taxon>Selenomonadaceae</taxon>
        <taxon>Schwartzia</taxon>
    </lineage>
</organism>
<sequence>MKKDLKYYMSLPYKVEIFPSPEGGYAARVTDLPGCITCAETWDELLFMIEDAKRCWLENTLADGMPIPEPAEPPTEKIA</sequence>
<dbReference type="STRING" id="1123243.SAMN02745190_01360"/>
<dbReference type="Pfam" id="PF15919">
    <property type="entry name" value="HicB_lk_antitox"/>
    <property type="match status" value="1"/>
</dbReference>
<proteinExistence type="predicted"/>
<dbReference type="SUPFAM" id="SSF143100">
    <property type="entry name" value="TTHA1013/TTHA0281-like"/>
    <property type="match status" value="1"/>
</dbReference>